<dbReference type="Proteomes" id="UP000247810">
    <property type="component" value="Unassembled WGS sequence"/>
</dbReference>
<dbReference type="OrthoDB" id="273230at2759"/>
<evidence type="ECO:0000313" key="3">
    <source>
        <dbReference type="Proteomes" id="UP000247810"/>
    </source>
</evidence>
<keyword evidence="3" id="KW-1185">Reference proteome</keyword>
<gene>
    <name evidence="2" type="ORF">BO71DRAFT_402014</name>
</gene>
<dbReference type="EMBL" id="KZ825975">
    <property type="protein sequence ID" value="PYH90635.1"/>
    <property type="molecule type" value="Genomic_DNA"/>
</dbReference>
<feature type="region of interest" description="Disordered" evidence="1">
    <location>
        <begin position="146"/>
        <end position="179"/>
    </location>
</feature>
<reference evidence="2 3" key="1">
    <citation type="submission" date="2018-02" db="EMBL/GenBank/DDBJ databases">
        <title>The genomes of Aspergillus section Nigri reveals drivers in fungal speciation.</title>
        <authorList>
            <consortium name="DOE Joint Genome Institute"/>
            <person name="Vesth T.C."/>
            <person name="Nybo J."/>
            <person name="Theobald S."/>
            <person name="Brandl J."/>
            <person name="Frisvad J.C."/>
            <person name="Nielsen K.F."/>
            <person name="Lyhne E.K."/>
            <person name="Kogle M.E."/>
            <person name="Kuo A."/>
            <person name="Riley R."/>
            <person name="Clum A."/>
            <person name="Nolan M."/>
            <person name="Lipzen A."/>
            <person name="Salamov A."/>
            <person name="Henrissat B."/>
            <person name="Wiebenga A."/>
            <person name="De vries R.P."/>
            <person name="Grigoriev I.V."/>
            <person name="Mortensen U.H."/>
            <person name="Andersen M.R."/>
            <person name="Baker S.E."/>
        </authorList>
    </citation>
    <scope>NUCLEOTIDE SEQUENCE [LARGE SCALE GENOMIC DNA]</scope>
    <source>
        <strain evidence="2 3">CBS 707.79</strain>
    </source>
</reference>
<proteinExistence type="predicted"/>
<feature type="compositionally biased region" description="Acidic residues" evidence="1">
    <location>
        <begin position="156"/>
        <end position="174"/>
    </location>
</feature>
<organism evidence="2 3">
    <name type="scientific">Aspergillus ellipticus CBS 707.79</name>
    <dbReference type="NCBI Taxonomy" id="1448320"/>
    <lineage>
        <taxon>Eukaryota</taxon>
        <taxon>Fungi</taxon>
        <taxon>Dikarya</taxon>
        <taxon>Ascomycota</taxon>
        <taxon>Pezizomycotina</taxon>
        <taxon>Eurotiomycetes</taxon>
        <taxon>Eurotiomycetidae</taxon>
        <taxon>Eurotiales</taxon>
        <taxon>Aspergillaceae</taxon>
        <taxon>Aspergillus</taxon>
        <taxon>Aspergillus subgen. Circumdati</taxon>
    </lineage>
</organism>
<feature type="non-terminal residue" evidence="2">
    <location>
        <position position="206"/>
    </location>
</feature>
<name>A0A319CZ92_9EURO</name>
<evidence type="ECO:0000313" key="2">
    <source>
        <dbReference type="EMBL" id="PYH90635.1"/>
    </source>
</evidence>
<feature type="compositionally biased region" description="Low complexity" evidence="1">
    <location>
        <begin position="39"/>
        <end position="49"/>
    </location>
</feature>
<dbReference type="VEuPathDB" id="FungiDB:BO71DRAFT_402014"/>
<protein>
    <submittedName>
        <fullName evidence="2">Uncharacterized protein</fullName>
    </submittedName>
</protein>
<sequence length="206" mass="22949">MSLRAPLRLRIRLQTLPPNRLPPATLLPTTTTIRSLTHLRQQPATTTPHRPTPLPLTKPLLSHPNPQPQRRVYSSSSTGRSPGDLIVEELQELYEIAKDEFEIATESTDSATIYAASDRESARDALNELIAVYTVYTRDGSFLARGQGEGRAEGQAEGEGEVNVDTEMDPEEVEDGVREEVQRRVGRRVRELVVAVEGLEERGRES</sequence>
<feature type="region of interest" description="Disordered" evidence="1">
    <location>
        <begin position="39"/>
        <end position="82"/>
    </location>
</feature>
<evidence type="ECO:0000256" key="1">
    <source>
        <dbReference type="SAM" id="MobiDB-lite"/>
    </source>
</evidence>
<dbReference type="AlphaFoldDB" id="A0A319CZ92"/>
<accession>A0A319CZ92</accession>